<dbReference type="STRING" id="1798475.A2837_01110"/>
<keyword evidence="1" id="KW-0812">Transmembrane</keyword>
<evidence type="ECO:0000256" key="1">
    <source>
        <dbReference type="SAM" id="Phobius"/>
    </source>
</evidence>
<sequence>MSDTQKQPNKDLKESVLSRLEKEGIEPRSRLYWLSHEYALWGAWGLAVLCGALALSVASFASLHIGYALYEASHNDFLTFVFDALPYLWLVAFFLLIAVSYFNLRHTKRGYRYPIILVVGSSIGFSVLGGGFLHWLGAGWYFDQMLGEIVPAYQSRAKFEEEIWQKPMAGRLVGKVVQQPEEVDYAAFVDAEGEYWRLNTEELREHDVDLLQSGRKVRILAATSSEFAEGSLYVCAVFPWILDHAPGLKEWRADRAGFIEDVKASKEMIHIIRTPSGEGRPNDIPPPEVMEKVASETSSRCYNLSVFKRARPGIVAE</sequence>
<dbReference type="EMBL" id="MFKO01000002">
    <property type="protein sequence ID" value="OGG41796.1"/>
    <property type="molecule type" value="Genomic_DNA"/>
</dbReference>
<feature type="transmembrane region" description="Helical" evidence="1">
    <location>
        <begin position="38"/>
        <end position="67"/>
    </location>
</feature>
<feature type="transmembrane region" description="Helical" evidence="1">
    <location>
        <begin position="87"/>
        <end position="104"/>
    </location>
</feature>
<dbReference type="AlphaFoldDB" id="A0A1F6BXX1"/>
<keyword evidence="1" id="KW-1133">Transmembrane helix</keyword>
<dbReference type="Proteomes" id="UP000176322">
    <property type="component" value="Unassembled WGS sequence"/>
</dbReference>
<reference evidence="2 3" key="1">
    <citation type="journal article" date="2016" name="Nat. Commun.">
        <title>Thousands of microbial genomes shed light on interconnected biogeochemical processes in an aquifer system.</title>
        <authorList>
            <person name="Anantharaman K."/>
            <person name="Brown C.T."/>
            <person name="Hug L.A."/>
            <person name="Sharon I."/>
            <person name="Castelle C.J."/>
            <person name="Probst A.J."/>
            <person name="Thomas B.C."/>
            <person name="Singh A."/>
            <person name="Wilkins M.J."/>
            <person name="Karaoz U."/>
            <person name="Brodie E.L."/>
            <person name="Williams K.H."/>
            <person name="Hubbard S.S."/>
            <person name="Banfield J.F."/>
        </authorList>
    </citation>
    <scope>NUCLEOTIDE SEQUENCE [LARGE SCALE GENOMIC DNA]</scope>
</reference>
<feature type="transmembrane region" description="Helical" evidence="1">
    <location>
        <begin position="116"/>
        <end position="142"/>
    </location>
</feature>
<evidence type="ECO:0000313" key="3">
    <source>
        <dbReference type="Proteomes" id="UP000176322"/>
    </source>
</evidence>
<name>A0A1F6BXX1_9BACT</name>
<comment type="caution">
    <text evidence="2">The sequence shown here is derived from an EMBL/GenBank/DDBJ whole genome shotgun (WGS) entry which is preliminary data.</text>
</comment>
<organism evidence="2 3">
    <name type="scientific">Candidatus Kaiserbacteria bacterium RIFCSPHIGHO2_01_FULL_46_22</name>
    <dbReference type="NCBI Taxonomy" id="1798475"/>
    <lineage>
        <taxon>Bacteria</taxon>
        <taxon>Candidatus Kaiseribacteriota</taxon>
    </lineage>
</organism>
<evidence type="ECO:0000313" key="2">
    <source>
        <dbReference type="EMBL" id="OGG41796.1"/>
    </source>
</evidence>
<protein>
    <submittedName>
        <fullName evidence="2">Uncharacterized protein</fullName>
    </submittedName>
</protein>
<accession>A0A1F6BXX1</accession>
<keyword evidence="1" id="KW-0472">Membrane</keyword>
<proteinExistence type="predicted"/>
<gene>
    <name evidence="2" type="ORF">A2837_01110</name>
</gene>